<protein>
    <submittedName>
        <fullName evidence="3">Metalloprotease</fullName>
    </submittedName>
</protein>
<dbReference type="STRING" id="4795.A0A225WFW5"/>
<evidence type="ECO:0000256" key="1">
    <source>
        <dbReference type="SAM" id="MobiDB-lite"/>
    </source>
</evidence>
<dbReference type="CDD" id="cd05162">
    <property type="entry name" value="PWWP"/>
    <property type="match status" value="1"/>
</dbReference>
<dbReference type="SUPFAM" id="SSF63748">
    <property type="entry name" value="Tudor/PWWP/MBT"/>
    <property type="match status" value="1"/>
</dbReference>
<keyword evidence="4" id="KW-1185">Reference proteome</keyword>
<reference evidence="4" key="1">
    <citation type="submission" date="2017-03" db="EMBL/GenBank/DDBJ databases">
        <title>Phytopthora megakarya and P. palmivora, two closely related causual agents of cacao black pod achieved similar genome size and gene model numbers by different mechanisms.</title>
        <authorList>
            <person name="Ali S."/>
            <person name="Shao J."/>
            <person name="Larry D.J."/>
            <person name="Kronmiller B."/>
            <person name="Shen D."/>
            <person name="Strem M.D."/>
            <person name="Melnick R.L."/>
            <person name="Guiltinan M.J."/>
            <person name="Tyler B.M."/>
            <person name="Meinhardt L.W."/>
            <person name="Bailey B.A."/>
        </authorList>
    </citation>
    <scope>NUCLEOTIDE SEQUENCE [LARGE SCALE GENOMIC DNA]</scope>
    <source>
        <strain evidence="4">zdho120</strain>
    </source>
</reference>
<dbReference type="GO" id="GO:0006508">
    <property type="term" value="P:proteolysis"/>
    <property type="evidence" value="ECO:0007669"/>
    <property type="project" value="UniProtKB-KW"/>
</dbReference>
<gene>
    <name evidence="3" type="ORF">PHMEG_0009686</name>
</gene>
<comment type="caution">
    <text evidence="3">The sequence shown here is derived from an EMBL/GenBank/DDBJ whole genome shotgun (WGS) entry which is preliminary data.</text>
</comment>
<feature type="compositionally biased region" description="Acidic residues" evidence="1">
    <location>
        <begin position="191"/>
        <end position="215"/>
    </location>
</feature>
<keyword evidence="3" id="KW-0645">Protease</keyword>
<organism evidence="3 4">
    <name type="scientific">Phytophthora megakarya</name>
    <dbReference type="NCBI Taxonomy" id="4795"/>
    <lineage>
        <taxon>Eukaryota</taxon>
        <taxon>Sar</taxon>
        <taxon>Stramenopiles</taxon>
        <taxon>Oomycota</taxon>
        <taxon>Peronosporomycetes</taxon>
        <taxon>Peronosporales</taxon>
        <taxon>Peronosporaceae</taxon>
        <taxon>Phytophthora</taxon>
    </lineage>
</organism>
<evidence type="ECO:0000313" key="3">
    <source>
        <dbReference type="EMBL" id="OWZ16515.1"/>
    </source>
</evidence>
<sequence>MVAPGAKKPSSRLDAAAQEALKTRLDALSCVEEQFQDFDVVWAKVLGFPWWPGVLFLSWDVVRRAGIVTDPKIVAELVVPAPERVPVMDAATGQATGAFRWKRHCLVMFLDKFNFSLLEIEPANVASYTAHYQLYERAVMGSKNSKKKSEFRRALVKAATLLHMGKEYAEEDLVLLEEPSPAEKKLRMEEVMELDEEGEGSLDDAWDDRESDDVEYSINAGDTKPAKAKKSSKNTYLDG</sequence>
<dbReference type="PROSITE" id="PS50812">
    <property type="entry name" value="PWWP"/>
    <property type="match status" value="1"/>
</dbReference>
<dbReference type="Gene3D" id="2.30.30.140">
    <property type="match status" value="1"/>
</dbReference>
<dbReference type="InterPro" id="IPR000313">
    <property type="entry name" value="PWWP_dom"/>
</dbReference>
<keyword evidence="3" id="KW-0378">Hydrolase</keyword>
<feature type="region of interest" description="Disordered" evidence="1">
    <location>
        <begin position="190"/>
        <end position="239"/>
    </location>
</feature>
<proteinExistence type="predicted"/>
<dbReference type="GO" id="GO:0008237">
    <property type="term" value="F:metallopeptidase activity"/>
    <property type="evidence" value="ECO:0007669"/>
    <property type="project" value="UniProtKB-KW"/>
</dbReference>
<accession>A0A225WFW5</accession>
<dbReference type="Pfam" id="PF00855">
    <property type="entry name" value="PWWP"/>
    <property type="match status" value="1"/>
</dbReference>
<dbReference type="OrthoDB" id="118550at2759"/>
<name>A0A225WFW5_9STRA</name>
<dbReference type="EMBL" id="NBNE01000920">
    <property type="protein sequence ID" value="OWZ16515.1"/>
    <property type="molecule type" value="Genomic_DNA"/>
</dbReference>
<feature type="domain" description="PWWP" evidence="2">
    <location>
        <begin position="39"/>
        <end position="53"/>
    </location>
</feature>
<keyword evidence="3" id="KW-0482">Metalloprotease</keyword>
<dbReference type="Proteomes" id="UP000198211">
    <property type="component" value="Unassembled WGS sequence"/>
</dbReference>
<evidence type="ECO:0000313" key="4">
    <source>
        <dbReference type="Proteomes" id="UP000198211"/>
    </source>
</evidence>
<evidence type="ECO:0000259" key="2">
    <source>
        <dbReference type="PROSITE" id="PS50812"/>
    </source>
</evidence>
<dbReference type="AlphaFoldDB" id="A0A225WFW5"/>